<gene>
    <name evidence="1" type="ORF">FRD01_21935</name>
</gene>
<organism evidence="1 2">
    <name type="scientific">Microvenator marinus</name>
    <dbReference type="NCBI Taxonomy" id="2600177"/>
    <lineage>
        <taxon>Bacteria</taxon>
        <taxon>Deltaproteobacteria</taxon>
        <taxon>Bradymonadales</taxon>
        <taxon>Microvenatoraceae</taxon>
        <taxon>Microvenator</taxon>
    </lineage>
</organism>
<dbReference type="Proteomes" id="UP000321595">
    <property type="component" value="Chromosome"/>
</dbReference>
<protein>
    <submittedName>
        <fullName evidence="1">Uncharacterized protein</fullName>
    </submittedName>
</protein>
<sequence>MHANEWLVAGGYLLKEWTSKKDVVDQIDARVFTHPAMPDREIVRLTPSALADGEDSAMDILGFKFEESNEGVAFRKRQALGFPDYVLVNHPEDAKLALNTARSLKKLMRGAKSKPGNAKDMVLGLTKSIETSSPHFLPSMHEEIARLFLEAGNTTYASTFFGKAREAEQMYALPVDEERRRDAFVEFALNGALTNKVMTQYAKVLTEEHGPDQAYEYFFDLCVRRTLGGTPISAQLVTDLRKLARGAKRNAAEEDERFINEVWESPALAFSATKFWETYAKTFKGLLKTLPALSGRLLNMWPRPSSGGDGFKEFWLDFLRDLGLWKALTDPKEKVADADAPEESAAAWIEKLITRSMKTGWGGWNTPDLPDNAFELLRQMADRLKADDIQFKIQRSYAGGDADFLDLALELGVPVDAENSGFRLNIWMNAPADSKERLRDLKFIAEDSRFDQIMDHAVSEVFSNVEFQTLAAGKLGLEKARRKWLEERVEQMEQGYFPEWMTHAATLSNIPAATFGEFPVVYERLTKLDPIPSFKRSLSLGLMDELVWREFEAAKLELSTKNKDELYQHFSFPYAYVYNRKQIIVVGPNGRELKHDFAFKWSRNYSVIRTLKFAKGQLLVAYYDDSWNTKAYWSGNPKDTWELNSWLSTTTGAILEDGRVFEGFRAFGPPDKELPGSGVWFSDGTTFWRAEGWGESAKVIEIDPVTGRAGRNSLPKFFEDLADSEHKIEASYSSLYPIPAGFKSLLTNEPFWGVCVRSKLPEGRWVCTLYSGESFDRHDIYGRVQWPGAEQSVLVNPSFQVLDEDGELVSESHISLQTPFWHALEWRDAQASKTLRKLDDAVLYQWLVIAFLDEPGANAQILSDPTKEALGTFLDSIGASTDAKLLKQVKTAVAKGEDAKAGVLQKAIRESLDGCDESLAAILAMRFQGLRTQIENLFNLLTMADPENAVAQISAKAIISNVALLRQTYYSYYHDKLDFSVLLDLLVHATEGRDADFSDLHYVTAEFFAALLEPGSLYWLGTRSDEREAFALLLEALSDRLPFHEYEHRRVSYVDLDAQEHLLSTLKIEDEYFVVQYRDLKSGPALILKLGGEPYGYVIYQWSKKPLGPLEIAAEFSRDWNFPRPEEVERWADSLRGGHEVEIDTEALEGAAQTAGVSYPEFALLWAGAPNWQDWNKNFLPKELRESLKLKVAEADKARQILRDIIGFHLIHVFHESVSVDTDVYTQKGMEVLAEHLADLYQSSDALDGVVLEALESLGWYGARDTFSRLLEPGGAFETKPSFSFKKQEDKTLYFEQVGPTFSDIEGALRLAFGLALALPGDHEARGPIKAALKRLPDIVRDPNFVVSVGNLYGYEYEKKAIDERLSLLGMKADKPLDEGVTLAVLGSWGVEFFFRPASYLAGEKNVHLERLSAPNFRPIDYIVSSDFELFLDSLDSGFDYDPHNPSLSAPDVLKDVSKTLKLSDDAALLFLQTLALVDLKSATVKRINGWSTKEYKAACDELTKAKLLVEAKRARAGRSHFLDGPWMALKSPHHPMETWKASLYGCDPYGNAPYGFVPTIPMPEFFRRTWERYKSGDKPGF</sequence>
<dbReference type="RefSeq" id="WP_146963076.1">
    <property type="nucleotide sequence ID" value="NZ_CP042467.1"/>
</dbReference>
<proteinExistence type="predicted"/>
<dbReference type="OrthoDB" id="218750at2"/>
<dbReference type="KEGG" id="bbae:FRD01_21935"/>
<reference evidence="1 2" key="1">
    <citation type="submission" date="2019-08" db="EMBL/GenBank/DDBJ databases">
        <authorList>
            <person name="Liang Q."/>
        </authorList>
    </citation>
    <scope>NUCLEOTIDE SEQUENCE [LARGE SCALE GENOMIC DNA]</scope>
    <source>
        <strain evidence="1 2">V1718</strain>
    </source>
</reference>
<accession>A0A5B8Y0H7</accession>
<dbReference type="EMBL" id="CP042467">
    <property type="protein sequence ID" value="QED29843.1"/>
    <property type="molecule type" value="Genomic_DNA"/>
</dbReference>
<name>A0A5B8Y0H7_9DELT</name>
<evidence type="ECO:0000313" key="2">
    <source>
        <dbReference type="Proteomes" id="UP000321595"/>
    </source>
</evidence>
<keyword evidence="2" id="KW-1185">Reference proteome</keyword>
<evidence type="ECO:0000313" key="1">
    <source>
        <dbReference type="EMBL" id="QED29843.1"/>
    </source>
</evidence>